<accession>A0A803PTQ1</accession>
<protein>
    <submittedName>
        <fullName evidence="2">Uncharacterized protein</fullName>
    </submittedName>
</protein>
<reference evidence="2" key="2">
    <citation type="submission" date="2021-03" db="UniProtKB">
        <authorList>
            <consortium name="EnsemblPlants"/>
        </authorList>
    </citation>
    <scope>IDENTIFICATION</scope>
</reference>
<dbReference type="Proteomes" id="UP000596661">
    <property type="component" value="Chromosome 6"/>
</dbReference>
<dbReference type="EnsemblPlants" id="evm.model.06.1255">
    <property type="protein sequence ID" value="cds.evm.model.06.1255"/>
    <property type="gene ID" value="evm.TU.06.1255"/>
</dbReference>
<keyword evidence="3" id="KW-1185">Reference proteome</keyword>
<dbReference type="EMBL" id="UZAU01000598">
    <property type="status" value="NOT_ANNOTATED_CDS"/>
    <property type="molecule type" value="Genomic_DNA"/>
</dbReference>
<evidence type="ECO:0000313" key="3">
    <source>
        <dbReference type="Proteomes" id="UP000596661"/>
    </source>
</evidence>
<organism evidence="2 3">
    <name type="scientific">Cannabis sativa</name>
    <name type="common">Hemp</name>
    <name type="synonym">Marijuana</name>
    <dbReference type="NCBI Taxonomy" id="3483"/>
    <lineage>
        <taxon>Eukaryota</taxon>
        <taxon>Viridiplantae</taxon>
        <taxon>Streptophyta</taxon>
        <taxon>Embryophyta</taxon>
        <taxon>Tracheophyta</taxon>
        <taxon>Spermatophyta</taxon>
        <taxon>Magnoliopsida</taxon>
        <taxon>eudicotyledons</taxon>
        <taxon>Gunneridae</taxon>
        <taxon>Pentapetalae</taxon>
        <taxon>rosids</taxon>
        <taxon>fabids</taxon>
        <taxon>Rosales</taxon>
        <taxon>Cannabaceae</taxon>
        <taxon>Cannabis</taxon>
    </lineage>
</organism>
<sequence length="100" mass="11428">MPHQVDKIWDIKAALDKQKNSEANKEVEEAKDIAIKDEKEFEMAKAAVAKAESYVEELKEKNVLLEKEQVDSEVKHQEVLKNVGCHLVSSSEDEQGAYWK</sequence>
<keyword evidence="1" id="KW-0175">Coiled coil</keyword>
<name>A0A803PTQ1_CANSA</name>
<evidence type="ECO:0000256" key="1">
    <source>
        <dbReference type="SAM" id="Coils"/>
    </source>
</evidence>
<feature type="coiled-coil region" evidence="1">
    <location>
        <begin position="20"/>
        <end position="75"/>
    </location>
</feature>
<evidence type="ECO:0000313" key="2">
    <source>
        <dbReference type="EnsemblPlants" id="cds.evm.model.06.1255"/>
    </source>
</evidence>
<reference evidence="2" key="1">
    <citation type="submission" date="2018-11" db="EMBL/GenBank/DDBJ databases">
        <authorList>
            <person name="Grassa J C."/>
        </authorList>
    </citation>
    <scope>NUCLEOTIDE SEQUENCE [LARGE SCALE GENOMIC DNA]</scope>
</reference>
<dbReference type="Gramene" id="evm.model.06.1255">
    <property type="protein sequence ID" value="cds.evm.model.06.1255"/>
    <property type="gene ID" value="evm.TU.06.1255"/>
</dbReference>
<dbReference type="AlphaFoldDB" id="A0A803PTQ1"/>
<proteinExistence type="predicted"/>